<dbReference type="InterPro" id="IPR050508">
    <property type="entry name" value="Methyltransf_Superfamily"/>
</dbReference>
<organism evidence="2 3">
    <name type="scientific">Candidatus Micropelagius thuwalensis</name>
    <dbReference type="NCBI Taxonomy" id="1397666"/>
    <lineage>
        <taxon>Bacteria</taxon>
        <taxon>Pseudomonadati</taxon>
        <taxon>Pseudomonadota</taxon>
        <taxon>Alphaproteobacteria</taxon>
        <taxon>PS1 clade</taxon>
        <taxon>Candidatus Micropelagius</taxon>
    </lineage>
</organism>
<sequence length="338" mass="37940">MESLLSALKAAGEETRLRLLAVLNYGELTVTELTHILGQSQPRISRHLKLLTEAGLVLRYPEGSWVFYRLSDQGHSADIVSAVVSMLPGDDLILQRDYDRFLQVQSNRSEKAQNYFSSNAENWETLRNLHIADSQIESKMLKMLGDREINEFVDFGTGSGRMLELFGPRATKAVGFDLNAEMLALARMRLEELSLTNCQVRLGDVTLLPLQSASADLIIIHQLLHFLDDPAAAISEAARILAPNGLLMVVDFAPHEIETLREHHEHRRLGFSQDEILRIFDDVDIMSQDYVHLDKRGTKLGPSDSLTVTIWSGVKSNIAVLNPDTQSKQLSKKQKRSI</sequence>
<evidence type="ECO:0000313" key="3">
    <source>
        <dbReference type="Proteomes" id="UP000016762"/>
    </source>
</evidence>
<evidence type="ECO:0000313" key="2">
    <source>
        <dbReference type="EMBL" id="ERL47627.1"/>
    </source>
</evidence>
<dbReference type="InterPro" id="IPR036390">
    <property type="entry name" value="WH_DNA-bd_sf"/>
</dbReference>
<dbReference type="SMART" id="SM00418">
    <property type="entry name" value="HTH_ARSR"/>
    <property type="match status" value="1"/>
</dbReference>
<dbReference type="RefSeq" id="WP_021776644.1">
    <property type="nucleotide sequence ID" value="NZ_AWXE01000001.1"/>
</dbReference>
<gene>
    <name evidence="2" type="ORF">RS24_00597</name>
</gene>
<dbReference type="InterPro" id="IPR029063">
    <property type="entry name" value="SAM-dependent_MTases_sf"/>
</dbReference>
<dbReference type="PANTHER" id="PTHR42912:SF93">
    <property type="entry name" value="N6-ADENOSINE-METHYLTRANSFERASE TMT1A"/>
    <property type="match status" value="1"/>
</dbReference>
<protein>
    <submittedName>
        <fullName evidence="2">MoxR-related protein</fullName>
    </submittedName>
</protein>
<dbReference type="InterPro" id="IPR001845">
    <property type="entry name" value="HTH_ArsR_DNA-bd_dom"/>
</dbReference>
<comment type="caution">
    <text evidence="2">The sequence shown here is derived from an EMBL/GenBank/DDBJ whole genome shotgun (WGS) entry which is preliminary data.</text>
</comment>
<dbReference type="CDD" id="cd00090">
    <property type="entry name" value="HTH_ARSR"/>
    <property type="match status" value="1"/>
</dbReference>
<dbReference type="Gene3D" id="1.10.10.10">
    <property type="entry name" value="Winged helix-like DNA-binding domain superfamily/Winged helix DNA-binding domain"/>
    <property type="match status" value="1"/>
</dbReference>
<dbReference type="AlphaFoldDB" id="U2XR75"/>
<dbReference type="Proteomes" id="UP000016762">
    <property type="component" value="Unassembled WGS sequence"/>
</dbReference>
<dbReference type="Gene3D" id="3.40.50.150">
    <property type="entry name" value="Vaccinia Virus protein VP39"/>
    <property type="match status" value="1"/>
</dbReference>
<dbReference type="SUPFAM" id="SSF46785">
    <property type="entry name" value="Winged helix' DNA-binding domain"/>
    <property type="match status" value="1"/>
</dbReference>
<name>U2XR75_9PROT</name>
<accession>U2XR75</accession>
<dbReference type="GO" id="GO:0008757">
    <property type="term" value="F:S-adenosylmethionine-dependent methyltransferase activity"/>
    <property type="evidence" value="ECO:0007669"/>
    <property type="project" value="InterPro"/>
</dbReference>
<dbReference type="InterPro" id="IPR011991">
    <property type="entry name" value="ArsR-like_HTH"/>
</dbReference>
<dbReference type="CDD" id="cd02440">
    <property type="entry name" value="AdoMet_MTases"/>
    <property type="match status" value="1"/>
</dbReference>
<dbReference type="Pfam" id="PF01022">
    <property type="entry name" value="HTH_5"/>
    <property type="match status" value="1"/>
</dbReference>
<dbReference type="NCBIfam" id="NF033788">
    <property type="entry name" value="HTH_metalloreg"/>
    <property type="match status" value="1"/>
</dbReference>
<dbReference type="InterPro" id="IPR036388">
    <property type="entry name" value="WH-like_DNA-bd_sf"/>
</dbReference>
<dbReference type="InterPro" id="IPR013216">
    <property type="entry name" value="Methyltransf_11"/>
</dbReference>
<dbReference type="Pfam" id="PF08241">
    <property type="entry name" value="Methyltransf_11"/>
    <property type="match status" value="1"/>
</dbReference>
<evidence type="ECO:0000259" key="1">
    <source>
        <dbReference type="PROSITE" id="PS50987"/>
    </source>
</evidence>
<proteinExistence type="predicted"/>
<dbReference type="PRINTS" id="PR00778">
    <property type="entry name" value="HTHARSR"/>
</dbReference>
<dbReference type="PROSITE" id="PS50987">
    <property type="entry name" value="HTH_ARSR_2"/>
    <property type="match status" value="1"/>
</dbReference>
<keyword evidence="3" id="KW-1185">Reference proteome</keyword>
<dbReference type="GO" id="GO:0003700">
    <property type="term" value="F:DNA-binding transcription factor activity"/>
    <property type="evidence" value="ECO:0007669"/>
    <property type="project" value="InterPro"/>
</dbReference>
<dbReference type="OrthoDB" id="9789575at2"/>
<dbReference type="EMBL" id="AWXE01000001">
    <property type="protein sequence ID" value="ERL47627.1"/>
    <property type="molecule type" value="Genomic_DNA"/>
</dbReference>
<dbReference type="STRING" id="1397666.RS24_00597"/>
<feature type="domain" description="HTH arsR-type" evidence="1">
    <location>
        <begin position="1"/>
        <end position="91"/>
    </location>
</feature>
<dbReference type="SUPFAM" id="SSF53335">
    <property type="entry name" value="S-adenosyl-L-methionine-dependent methyltransferases"/>
    <property type="match status" value="1"/>
</dbReference>
<reference evidence="2 3" key="1">
    <citation type="journal article" date="2014" name="FEMS Microbiol. Ecol.">
        <title>Genomic differentiation among two strains of the PS1 clade isolated from geographically separated marine habitats.</title>
        <authorList>
            <person name="Jimenez-Infante F."/>
            <person name="Ngugi D.K."/>
            <person name="Alam I."/>
            <person name="Rashid M."/>
            <person name="Baalawi W."/>
            <person name="Kamau A.A."/>
            <person name="Bajic V.B."/>
            <person name="Stingl U."/>
        </authorList>
    </citation>
    <scope>NUCLEOTIDE SEQUENCE [LARGE SCALE GENOMIC DNA]</scope>
    <source>
        <strain evidence="2 3">RS24</strain>
    </source>
</reference>
<dbReference type="PATRIC" id="fig|1397666.3.peg.535"/>
<dbReference type="eggNOG" id="COG2226">
    <property type="taxonomic scope" value="Bacteria"/>
</dbReference>
<dbReference type="eggNOG" id="COG0640">
    <property type="taxonomic scope" value="Bacteria"/>
</dbReference>
<dbReference type="PANTHER" id="PTHR42912">
    <property type="entry name" value="METHYLTRANSFERASE"/>
    <property type="match status" value="1"/>
</dbReference>